<geneLocation type="plasmid" evidence="1 2">
    <name>AbAZ39_p5</name>
</geneLocation>
<keyword evidence="1" id="KW-0614">Plasmid</keyword>
<dbReference type="Proteomes" id="UP000027186">
    <property type="component" value="Plasmid AbAZ39_p5"/>
</dbReference>
<dbReference type="SUPFAM" id="SSF53335">
    <property type="entry name" value="S-adenosyl-L-methionine-dependent methyltransferases"/>
    <property type="match status" value="1"/>
</dbReference>
<sequence>MSLLARIAARLPEPAQPFVHRLGHIPRLIVAERFVAETGGLASIRLDLQGAPLAPDRPVTVSVVQPATGDSRQLSVRDWTLFRNSFPVPFPAFANEAGDVFHLFVTQGETPPATAALAAHARRIGLDARPPVVLPSASTFGMARVLPGSNDALPVAYGIDVFWCDKHGMYFEGWIHCHQHKLTGLRIRVGDDVYDVPEFRRREDLLAFYPDHPHVVDSGFVGYVQGRPGQPVHFEVTSDAGSRSIPIELPKSTLLKEPWTEYQHDTINDFVHTLGRFVTEVNERNLVVAEIGSRHVGEASENMRSYFTGAKRYVGIDIHAAPGVDVVGDAHALDRLVGQGGIDAVFSLSVIEHLACPWVLAAASNRALSMGGIVFHSAPQTYPLHETPNDFWRYSDEGLKVLFGPATGFEVIAAGMVNVMHMYPEERRGVFASVPINPGYGNAFILARKVRDLPDGAVAWPMDFDESRDRAAQYPVRPAT</sequence>
<dbReference type="AlphaFoldDB" id="A0A060E0F2"/>
<dbReference type="Gene3D" id="3.40.50.150">
    <property type="entry name" value="Vaccinia Virus protein VP39"/>
    <property type="match status" value="1"/>
</dbReference>
<accession>A0A060E0F2</accession>
<evidence type="ECO:0000313" key="1">
    <source>
        <dbReference type="EMBL" id="AIB16718.1"/>
    </source>
</evidence>
<organism evidence="1 2">
    <name type="scientific">Azospirillum argentinense</name>
    <dbReference type="NCBI Taxonomy" id="2970906"/>
    <lineage>
        <taxon>Bacteria</taxon>
        <taxon>Pseudomonadati</taxon>
        <taxon>Pseudomonadota</taxon>
        <taxon>Alphaproteobacteria</taxon>
        <taxon>Rhodospirillales</taxon>
        <taxon>Azospirillaceae</taxon>
        <taxon>Azospirillum</taxon>
    </lineage>
</organism>
<dbReference type="KEGG" id="abq:ABAZ39_33330"/>
<evidence type="ECO:0008006" key="3">
    <source>
        <dbReference type="Google" id="ProtNLM"/>
    </source>
</evidence>
<reference evidence="1 2" key="1">
    <citation type="journal article" date="2014" name="Genome Announc.">
        <title>Complete Genome Sequence of the Model Rhizosphere Strain Azospirillum brasilense Az39, Successfully Applied in Agriculture.</title>
        <authorList>
            <person name="Rivera D."/>
            <person name="Revale S."/>
            <person name="Molina R."/>
            <person name="Gualpa J."/>
            <person name="Puente M."/>
            <person name="Maroniche G."/>
            <person name="Paris G."/>
            <person name="Baker D."/>
            <person name="Clavijo B."/>
            <person name="McLay K."/>
            <person name="Spaepen S."/>
            <person name="Perticari A."/>
            <person name="Vazquez M."/>
            <person name="Wisniewski-Dye F."/>
            <person name="Watkins C."/>
            <person name="Martinez-Abarca F."/>
            <person name="Vanderleyden J."/>
            <person name="Cassan F."/>
        </authorList>
    </citation>
    <scope>NUCLEOTIDE SEQUENCE [LARGE SCALE GENOMIC DNA]</scope>
    <source>
        <strain evidence="1 2">Az39</strain>
        <plasmid evidence="1">AbAZ39_p5</plasmid>
    </source>
</reference>
<name>A0A060E0F2_9PROT</name>
<protein>
    <recommendedName>
        <fullName evidence="3">Methyltransferase family protein</fullName>
    </recommendedName>
</protein>
<dbReference type="RefSeq" id="WP_051658845.1">
    <property type="nucleotide sequence ID" value="NZ_CP007798.1"/>
</dbReference>
<dbReference type="EMBL" id="CP007798">
    <property type="protein sequence ID" value="AIB16718.1"/>
    <property type="molecule type" value="Genomic_DNA"/>
</dbReference>
<gene>
    <name evidence="1" type="ORF">ABAZ39_33330</name>
</gene>
<dbReference type="InterPro" id="IPR029063">
    <property type="entry name" value="SAM-dependent_MTases_sf"/>
</dbReference>
<evidence type="ECO:0000313" key="2">
    <source>
        <dbReference type="Proteomes" id="UP000027186"/>
    </source>
</evidence>
<proteinExistence type="predicted"/>